<accession>A0A1X7JUF6</accession>
<dbReference type="InterPro" id="IPR021391">
    <property type="entry name" value="DUF3027"/>
</dbReference>
<feature type="compositionally biased region" description="Acidic residues" evidence="1">
    <location>
        <begin position="230"/>
        <end position="239"/>
    </location>
</feature>
<feature type="region of interest" description="Disordered" evidence="1">
    <location>
        <begin position="219"/>
        <end position="239"/>
    </location>
</feature>
<evidence type="ECO:0008006" key="4">
    <source>
        <dbReference type="Google" id="ProtNLM"/>
    </source>
</evidence>
<dbReference type="OrthoDB" id="3210158at2"/>
<dbReference type="Pfam" id="PF11228">
    <property type="entry name" value="DUF3027"/>
    <property type="match status" value="1"/>
</dbReference>
<name>A0A1X7JUF6_9MICO</name>
<feature type="compositionally biased region" description="Acidic residues" evidence="1">
    <location>
        <begin position="7"/>
        <end position="20"/>
    </location>
</feature>
<dbReference type="EMBL" id="FXAY01000002">
    <property type="protein sequence ID" value="SMG32007.1"/>
    <property type="molecule type" value="Genomic_DNA"/>
</dbReference>
<dbReference type="AlphaFoldDB" id="A0A1X7JUF6"/>
<dbReference type="STRING" id="150121.SAMN06296010_1874"/>
<dbReference type="RefSeq" id="WP_085485117.1">
    <property type="nucleotide sequence ID" value="NZ_FXAY01000002.1"/>
</dbReference>
<evidence type="ECO:0000313" key="3">
    <source>
        <dbReference type="Proteomes" id="UP000193244"/>
    </source>
</evidence>
<evidence type="ECO:0000256" key="1">
    <source>
        <dbReference type="SAM" id="MobiDB-lite"/>
    </source>
</evidence>
<protein>
    <recommendedName>
        <fullName evidence="4">DUF3027 domain-containing protein</fullName>
    </recommendedName>
</protein>
<gene>
    <name evidence="2" type="ORF">SAMN06296010_1874</name>
</gene>
<feature type="region of interest" description="Disordered" evidence="1">
    <location>
        <begin position="137"/>
        <end position="162"/>
    </location>
</feature>
<keyword evidence="3" id="KW-1185">Reference proteome</keyword>
<evidence type="ECO:0000313" key="2">
    <source>
        <dbReference type="EMBL" id="SMG32007.1"/>
    </source>
</evidence>
<proteinExistence type="predicted"/>
<sequence>MQHSDPTPEESSDDQVEGETVETTRVFEADPVLLAAVDQARAALLEITPASTIGAVVGHTAHDEHVLSLHFASLMPGYPDWHWTATLSRIDADSEPAVLETELLPGENSVLAPEWTPWSDRLKDYKLAQEHAAALAVDDDEDDVDDDSDDDSDDDLDDDELDLDDHILDDDVLDDAVHEHAEAAVLDASVLVRGDEAPAPAKAEQTVDVDEEGLTVVELDDAAPRSSVYYDEDAPEDLR</sequence>
<dbReference type="Proteomes" id="UP000193244">
    <property type="component" value="Unassembled WGS sequence"/>
</dbReference>
<reference evidence="3" key="1">
    <citation type="submission" date="2017-04" db="EMBL/GenBank/DDBJ databases">
        <authorList>
            <person name="Varghese N."/>
            <person name="Submissions S."/>
        </authorList>
    </citation>
    <scope>NUCLEOTIDE SEQUENCE [LARGE SCALE GENOMIC DNA]</scope>
    <source>
        <strain evidence="3">VKM Ac-2510</strain>
    </source>
</reference>
<organism evidence="2 3">
    <name type="scientific">Agreia pratensis</name>
    <dbReference type="NCBI Taxonomy" id="150121"/>
    <lineage>
        <taxon>Bacteria</taxon>
        <taxon>Bacillati</taxon>
        <taxon>Actinomycetota</taxon>
        <taxon>Actinomycetes</taxon>
        <taxon>Micrococcales</taxon>
        <taxon>Microbacteriaceae</taxon>
        <taxon>Agreia</taxon>
    </lineage>
</organism>
<feature type="region of interest" description="Disordered" evidence="1">
    <location>
        <begin position="1"/>
        <end position="21"/>
    </location>
</feature>